<proteinExistence type="predicted"/>
<name>A0AAV4WVS2_9ARAC</name>
<evidence type="ECO:0000313" key="1">
    <source>
        <dbReference type="EMBL" id="GIY86591.1"/>
    </source>
</evidence>
<organism evidence="1 2">
    <name type="scientific">Caerostris darwini</name>
    <dbReference type="NCBI Taxonomy" id="1538125"/>
    <lineage>
        <taxon>Eukaryota</taxon>
        <taxon>Metazoa</taxon>
        <taxon>Ecdysozoa</taxon>
        <taxon>Arthropoda</taxon>
        <taxon>Chelicerata</taxon>
        <taxon>Arachnida</taxon>
        <taxon>Araneae</taxon>
        <taxon>Araneomorphae</taxon>
        <taxon>Entelegynae</taxon>
        <taxon>Araneoidea</taxon>
        <taxon>Araneidae</taxon>
        <taxon>Caerostris</taxon>
    </lineage>
</organism>
<comment type="caution">
    <text evidence="1">The sequence shown here is derived from an EMBL/GenBank/DDBJ whole genome shotgun (WGS) entry which is preliminary data.</text>
</comment>
<dbReference type="Proteomes" id="UP001054837">
    <property type="component" value="Unassembled WGS sequence"/>
</dbReference>
<sequence length="99" mass="11037">MGKDLEMAKGSNEITVLRLFLPFSVKRYTQNRILCTLLGDQKAHPVQLPEAGNPCAGDQFIPYANEVERQKATDEKCQRRLGLIVTTPIAPPLCDPRSL</sequence>
<accession>A0AAV4WVS2</accession>
<dbReference type="EMBL" id="BPLQ01015232">
    <property type="protein sequence ID" value="GIY86591.1"/>
    <property type="molecule type" value="Genomic_DNA"/>
</dbReference>
<reference evidence="1 2" key="1">
    <citation type="submission" date="2021-06" db="EMBL/GenBank/DDBJ databases">
        <title>Caerostris darwini draft genome.</title>
        <authorList>
            <person name="Kono N."/>
            <person name="Arakawa K."/>
        </authorList>
    </citation>
    <scope>NUCLEOTIDE SEQUENCE [LARGE SCALE GENOMIC DNA]</scope>
</reference>
<evidence type="ECO:0000313" key="2">
    <source>
        <dbReference type="Proteomes" id="UP001054837"/>
    </source>
</evidence>
<keyword evidence="2" id="KW-1185">Reference proteome</keyword>
<gene>
    <name evidence="1" type="ORF">CDAR_257851</name>
</gene>
<protein>
    <submittedName>
        <fullName evidence="1">Uncharacterized protein</fullName>
    </submittedName>
</protein>
<dbReference type="AlphaFoldDB" id="A0AAV4WVS2"/>